<sequence length="213" mass="24207">MVQILQRLNGSSDAELKEGQSFRYTHHVEWITTGSAIPSTWKGDKTFEQFGVTFYIDLSKPKPPPPGGLIIYKGSFAATLSRSVAEFIIQNQLVKDLIEWLSDTFVPDESLWTTVLFNKDVLKLPSLMDGKSCLAQVDKEKYAEQWISRYQLWPDSAVKCKGKWVHGSCVLGVKDLPHLRSAPQLFAHKFYLDFEPAAFFCMLQLIKNRTEGT</sequence>
<comment type="pathway">
    <text evidence="2">Protein modification; protein glycosylation.</text>
</comment>
<dbReference type="WBParaSite" id="PSAMB.scaffold99size80234.g1874.t1">
    <property type="protein sequence ID" value="PSAMB.scaffold99size80234.g1874.t1"/>
    <property type="gene ID" value="PSAMB.scaffold99size80234.g1874"/>
</dbReference>
<dbReference type="GO" id="GO:0008375">
    <property type="term" value="F:acetylglucosaminyltransferase activity"/>
    <property type="evidence" value="ECO:0007669"/>
    <property type="project" value="TreeGrafter"/>
</dbReference>
<evidence type="ECO:0000256" key="10">
    <source>
        <dbReference type="ARBA" id="ARBA00038150"/>
    </source>
</evidence>
<keyword evidence="9" id="KW-0325">Glycoprotein</keyword>
<dbReference type="AlphaFoldDB" id="A0A914XW12"/>
<accession>A0A914XW12</accession>
<keyword evidence="6" id="KW-0735">Signal-anchor</keyword>
<keyword evidence="5" id="KW-0812">Transmembrane</keyword>
<keyword evidence="4" id="KW-0808">Transferase</keyword>
<evidence type="ECO:0000256" key="4">
    <source>
        <dbReference type="ARBA" id="ARBA00022679"/>
    </source>
</evidence>
<evidence type="ECO:0000256" key="8">
    <source>
        <dbReference type="ARBA" id="ARBA00023136"/>
    </source>
</evidence>
<comment type="similarity">
    <text evidence="10">Belongs to the glycosyltransferase 14 family.</text>
</comment>
<name>A0A914XW12_9BILA</name>
<reference evidence="12" key="1">
    <citation type="submission" date="2022-11" db="UniProtKB">
        <authorList>
            <consortium name="WormBaseParasite"/>
        </authorList>
    </citation>
    <scope>IDENTIFICATION</scope>
</reference>
<keyword evidence="8" id="KW-0472">Membrane</keyword>
<dbReference type="PANTHER" id="PTHR19297:SF185">
    <property type="entry name" value="BETA-1,3-GALACTOSYL-O-GLYCOSYL-GLYCOPROTEIN BETA-1,6-N-ACETYLGLUCOSAMINYLTRANSFERASE 3"/>
    <property type="match status" value="1"/>
</dbReference>
<evidence type="ECO:0000256" key="3">
    <source>
        <dbReference type="ARBA" id="ARBA00022676"/>
    </source>
</evidence>
<dbReference type="GO" id="GO:0016020">
    <property type="term" value="C:membrane"/>
    <property type="evidence" value="ECO:0007669"/>
    <property type="project" value="UniProtKB-SubCell"/>
</dbReference>
<keyword evidence="3" id="KW-0328">Glycosyltransferase</keyword>
<evidence type="ECO:0000256" key="9">
    <source>
        <dbReference type="ARBA" id="ARBA00023180"/>
    </source>
</evidence>
<evidence type="ECO:0000256" key="6">
    <source>
        <dbReference type="ARBA" id="ARBA00022968"/>
    </source>
</evidence>
<keyword evidence="7" id="KW-1133">Transmembrane helix</keyword>
<dbReference type="PANTHER" id="PTHR19297">
    <property type="entry name" value="GLYCOSYLTRANSFERASE 14 FAMILY MEMBER"/>
    <property type="match status" value="1"/>
</dbReference>
<evidence type="ECO:0000313" key="12">
    <source>
        <dbReference type="WBParaSite" id="PSAMB.scaffold99size80234.g1874.t1"/>
    </source>
</evidence>
<evidence type="ECO:0000256" key="2">
    <source>
        <dbReference type="ARBA" id="ARBA00004922"/>
    </source>
</evidence>
<evidence type="ECO:0000256" key="5">
    <source>
        <dbReference type="ARBA" id="ARBA00022692"/>
    </source>
</evidence>
<keyword evidence="11" id="KW-1185">Reference proteome</keyword>
<dbReference type="Proteomes" id="UP000887566">
    <property type="component" value="Unplaced"/>
</dbReference>
<dbReference type="Pfam" id="PF02485">
    <property type="entry name" value="Branch"/>
    <property type="match status" value="1"/>
</dbReference>
<dbReference type="InterPro" id="IPR003406">
    <property type="entry name" value="Glyco_trans_14"/>
</dbReference>
<organism evidence="11 12">
    <name type="scientific">Plectus sambesii</name>
    <dbReference type="NCBI Taxonomy" id="2011161"/>
    <lineage>
        <taxon>Eukaryota</taxon>
        <taxon>Metazoa</taxon>
        <taxon>Ecdysozoa</taxon>
        <taxon>Nematoda</taxon>
        <taxon>Chromadorea</taxon>
        <taxon>Plectida</taxon>
        <taxon>Plectina</taxon>
        <taxon>Plectoidea</taxon>
        <taxon>Plectidae</taxon>
        <taxon>Plectus</taxon>
    </lineage>
</organism>
<evidence type="ECO:0000256" key="1">
    <source>
        <dbReference type="ARBA" id="ARBA00004606"/>
    </source>
</evidence>
<protein>
    <submittedName>
        <fullName evidence="12">Uncharacterized protein</fullName>
    </submittedName>
</protein>
<evidence type="ECO:0000313" key="11">
    <source>
        <dbReference type="Proteomes" id="UP000887566"/>
    </source>
</evidence>
<evidence type="ECO:0000256" key="7">
    <source>
        <dbReference type="ARBA" id="ARBA00022989"/>
    </source>
</evidence>
<proteinExistence type="inferred from homology"/>
<comment type="subcellular location">
    <subcellularLocation>
        <location evidence="1">Membrane</location>
        <topology evidence="1">Single-pass type II membrane protein</topology>
    </subcellularLocation>
</comment>